<keyword evidence="6" id="KW-0406">Ion transport</keyword>
<keyword evidence="9" id="KW-1185">Reference proteome</keyword>
<comment type="subcellular location">
    <subcellularLocation>
        <location evidence="1">Cell membrane</location>
        <topology evidence="1">Multi-pass membrane protein</topology>
    </subcellularLocation>
</comment>
<dbReference type="EMBL" id="JALLBG020000130">
    <property type="protein sequence ID" value="KAL3762897.1"/>
    <property type="molecule type" value="Genomic_DNA"/>
</dbReference>
<evidence type="ECO:0000256" key="3">
    <source>
        <dbReference type="ARBA" id="ARBA00022475"/>
    </source>
</evidence>
<proteinExistence type="predicted"/>
<protein>
    <submittedName>
        <fullName evidence="8">Uncharacterized protein</fullName>
    </submittedName>
</protein>
<dbReference type="Pfam" id="PF25539">
    <property type="entry name" value="Bestrophin_2"/>
    <property type="match status" value="1"/>
</dbReference>
<dbReference type="GO" id="GO:0006811">
    <property type="term" value="P:monoatomic ion transport"/>
    <property type="evidence" value="ECO:0007669"/>
    <property type="project" value="UniProtKB-KW"/>
</dbReference>
<dbReference type="AlphaFoldDB" id="A0ABD3MH37"/>
<evidence type="ECO:0000256" key="7">
    <source>
        <dbReference type="ARBA" id="ARBA00023136"/>
    </source>
</evidence>
<dbReference type="GO" id="GO:0005886">
    <property type="term" value="C:plasma membrane"/>
    <property type="evidence" value="ECO:0007669"/>
    <property type="project" value="UniProtKB-SubCell"/>
</dbReference>
<dbReference type="PANTHER" id="PTHR33281">
    <property type="entry name" value="UPF0187 PROTEIN YNEE"/>
    <property type="match status" value="1"/>
</dbReference>
<keyword evidence="7" id="KW-0472">Membrane</keyword>
<organism evidence="8 9">
    <name type="scientific">Discostella pseudostelligera</name>
    <dbReference type="NCBI Taxonomy" id="259834"/>
    <lineage>
        <taxon>Eukaryota</taxon>
        <taxon>Sar</taxon>
        <taxon>Stramenopiles</taxon>
        <taxon>Ochrophyta</taxon>
        <taxon>Bacillariophyta</taxon>
        <taxon>Coscinodiscophyceae</taxon>
        <taxon>Thalassiosirophycidae</taxon>
        <taxon>Stephanodiscales</taxon>
        <taxon>Stephanodiscaceae</taxon>
        <taxon>Discostella</taxon>
    </lineage>
</organism>
<dbReference type="Proteomes" id="UP001530293">
    <property type="component" value="Unassembled WGS sequence"/>
</dbReference>
<evidence type="ECO:0000256" key="4">
    <source>
        <dbReference type="ARBA" id="ARBA00022692"/>
    </source>
</evidence>
<gene>
    <name evidence="8" type="ORF">ACHAWU_001044</name>
</gene>
<keyword evidence="3" id="KW-1003">Cell membrane</keyword>
<reference evidence="8 9" key="1">
    <citation type="submission" date="2024-10" db="EMBL/GenBank/DDBJ databases">
        <title>Updated reference genomes for cyclostephanoid diatoms.</title>
        <authorList>
            <person name="Roberts W.R."/>
            <person name="Alverson A.J."/>
        </authorList>
    </citation>
    <scope>NUCLEOTIDE SEQUENCE [LARGE SCALE GENOMIC DNA]</scope>
    <source>
        <strain evidence="8 9">AJA232-27</strain>
    </source>
</reference>
<keyword evidence="5" id="KW-1133">Transmembrane helix</keyword>
<evidence type="ECO:0000256" key="1">
    <source>
        <dbReference type="ARBA" id="ARBA00004651"/>
    </source>
</evidence>
<accession>A0ABD3MH37</accession>
<name>A0ABD3MH37_9STRA</name>
<keyword evidence="2" id="KW-0813">Transport</keyword>
<dbReference type="PANTHER" id="PTHR33281:SF19">
    <property type="entry name" value="VOLTAGE-DEPENDENT ANION CHANNEL-FORMING PROTEIN YNEE"/>
    <property type="match status" value="1"/>
</dbReference>
<evidence type="ECO:0000256" key="2">
    <source>
        <dbReference type="ARBA" id="ARBA00022448"/>
    </source>
</evidence>
<evidence type="ECO:0000313" key="8">
    <source>
        <dbReference type="EMBL" id="KAL3762897.1"/>
    </source>
</evidence>
<evidence type="ECO:0000256" key="6">
    <source>
        <dbReference type="ARBA" id="ARBA00023065"/>
    </source>
</evidence>
<keyword evidence="4" id="KW-0812">Transmembrane</keyword>
<comment type="caution">
    <text evidence="8">The sequence shown here is derived from an EMBL/GenBank/DDBJ whole genome shotgun (WGS) entry which is preliminary data.</text>
</comment>
<sequence>MPSPTHPCDCHYLHTTKINTNIRTIIHSFNSRDSRFHLRINSSSPSSSLVVSTHDHLHLAQKNIIIRNKPNSSQFISYLDDAMNYNRALRCLLAGVLAASAVEALAPSVISSSAFNRRLPSSSSRFYQEAPLDTDAGVYVLNPIVDFPEPTCPDSLCLTEELDAEVDTFASPNDKRYSASDWIHNMVSLPNSGILREIKGPVGWITAWSTLVSIVYKICNIGGFSNVARKMCLGSTPHSLIASSIGLLLVFRTNSAYQQFREGRKTWEQILNTSRDVTRMTSVYEREIGPKRKQRIQRLLAAFPYLLHHHIQPRCLDHSQCEAMKGTPHALLLNEPRPSSSIKFEKRKTKNARECWVDKRSLPWCLLPDSVLNKCAQSHNRPLWVTDRLGLEFSEIAYCNNWSSRERLELLKCASKLTECIGHCERLHQTAVPLNYARHALRSLTLWSFTLPFGLIDKLGLLTGPTVGMVAWLMFGVYQIGHTIEDPFAGSLRLTDMCNSIYRDVMYGDRNEAGMRRESAFRKDGERDNDWDSVGDAFGLGWTVRAKENMEHFTEQLVLTP</sequence>
<evidence type="ECO:0000256" key="5">
    <source>
        <dbReference type="ARBA" id="ARBA00022989"/>
    </source>
</evidence>
<dbReference type="InterPro" id="IPR044669">
    <property type="entry name" value="YneE/VCCN1/2-like"/>
</dbReference>
<evidence type="ECO:0000313" key="9">
    <source>
        <dbReference type="Proteomes" id="UP001530293"/>
    </source>
</evidence>